<gene>
    <name evidence="1" type="ORF">AREALGSMS7_03957</name>
</gene>
<dbReference type="STRING" id="616991.GCA_000733925_02206"/>
<reference evidence="1 2" key="1">
    <citation type="submission" date="2017-07" db="EMBL/GenBank/DDBJ databases">
        <title>Genome Sequence of Arenibacter algicola Strain SMS7 Isolated from a culture of the Diatom Skeletonema marinoi.</title>
        <authorList>
            <person name="Topel M."/>
            <person name="Pinder M.I.M."/>
            <person name="Johansson O.N."/>
            <person name="Kourtchenko O."/>
            <person name="Godhe A."/>
            <person name="Clarke A.K."/>
        </authorList>
    </citation>
    <scope>NUCLEOTIDE SEQUENCE [LARGE SCALE GENOMIC DNA]</scope>
    <source>
        <strain evidence="1 2">SMS7</strain>
    </source>
</reference>
<sequence length="124" mass="14753">MKIRIKGNSIRYRLTKTEVETFCKEGLYEEQTEFKDHIFKYVLRSKNNISHLEADFINDTIIMYLPEKDKLVWANSDRVGFQHTIVMENGKELFLLLEKDFVCLDETIEDQSDNYPNPLIDRSK</sequence>
<dbReference type="KEGG" id="aalg:AREALGSMS7_03957"/>
<dbReference type="InterPro" id="IPR053825">
    <property type="entry name" value="DUF7009"/>
</dbReference>
<accession>A0A221V195</accession>
<evidence type="ECO:0000313" key="1">
    <source>
        <dbReference type="EMBL" id="ASO07364.1"/>
    </source>
</evidence>
<proteinExistence type="predicted"/>
<dbReference type="AlphaFoldDB" id="A0A221V195"/>
<dbReference type="RefSeq" id="WP_093979643.1">
    <property type="nucleotide sequence ID" value="NZ_CP022515.1"/>
</dbReference>
<dbReference type="Proteomes" id="UP000204551">
    <property type="component" value="Chromosome"/>
</dbReference>
<dbReference type="EMBL" id="CP022515">
    <property type="protein sequence ID" value="ASO07364.1"/>
    <property type="molecule type" value="Genomic_DNA"/>
</dbReference>
<protein>
    <submittedName>
        <fullName evidence="1">Uncharacterized protein</fullName>
    </submittedName>
</protein>
<dbReference type="eggNOG" id="ENOG503316Y">
    <property type="taxonomic scope" value="Bacteria"/>
</dbReference>
<organism evidence="1 2">
    <name type="scientific">Arenibacter algicola</name>
    <dbReference type="NCBI Taxonomy" id="616991"/>
    <lineage>
        <taxon>Bacteria</taxon>
        <taxon>Pseudomonadati</taxon>
        <taxon>Bacteroidota</taxon>
        <taxon>Flavobacteriia</taxon>
        <taxon>Flavobacteriales</taxon>
        <taxon>Flavobacteriaceae</taxon>
        <taxon>Arenibacter</taxon>
    </lineage>
</organism>
<dbReference type="Pfam" id="PF22668">
    <property type="entry name" value="DUF7009"/>
    <property type="match status" value="1"/>
</dbReference>
<evidence type="ECO:0000313" key="2">
    <source>
        <dbReference type="Proteomes" id="UP000204551"/>
    </source>
</evidence>
<name>A0A221V195_9FLAO</name>